<name>A0A0P1GQN3_9RHOB</name>
<reference evidence="3 4" key="1">
    <citation type="submission" date="2015-09" db="EMBL/GenBank/DDBJ databases">
        <authorList>
            <consortium name="Swine Surveillance"/>
        </authorList>
    </citation>
    <scope>NUCLEOTIDE SEQUENCE [LARGE SCALE GENOMIC DNA]</scope>
    <source>
        <strain evidence="3 4">CECT 7648</strain>
    </source>
</reference>
<dbReference type="AlphaFoldDB" id="A0A0P1GQN3"/>
<sequence length="123" mass="13082">MAIWGKAAGMRILTEFGMGTSLRRGDYTEAACRALRDALWHNSINAAELFGFAKEDMRLAVQIGVAEPDLVDVGKVAEVFPYGVPEITVGQGGLDVPRPEGVGNATVIAVASITVSFDMERVA</sequence>
<evidence type="ECO:0000313" key="4">
    <source>
        <dbReference type="Proteomes" id="UP000054935"/>
    </source>
</evidence>
<dbReference type="EMBL" id="CYSE01000002">
    <property type="protein sequence ID" value="CUH76901.1"/>
    <property type="molecule type" value="Genomic_DNA"/>
</dbReference>
<evidence type="ECO:0000256" key="2">
    <source>
        <dbReference type="ARBA" id="ARBA00023134"/>
    </source>
</evidence>
<dbReference type="STRING" id="441103.TRN7648_01182"/>
<dbReference type="GO" id="GO:0005525">
    <property type="term" value="F:GTP binding"/>
    <property type="evidence" value="ECO:0007669"/>
    <property type="project" value="UniProtKB-KW"/>
</dbReference>
<dbReference type="Proteomes" id="UP000054935">
    <property type="component" value="Unassembled WGS sequence"/>
</dbReference>
<keyword evidence="2" id="KW-0342">GTP-binding</keyword>
<gene>
    <name evidence="3" type="ORF">TRN7648_01182</name>
</gene>
<keyword evidence="1" id="KW-0547">Nucleotide-binding</keyword>
<dbReference type="InterPro" id="IPR037103">
    <property type="entry name" value="Tubulin/FtsZ-like_C"/>
</dbReference>
<dbReference type="InterPro" id="IPR011719">
    <property type="entry name" value="CHP02058"/>
</dbReference>
<organism evidence="3 4">
    <name type="scientific">Tropicibacter naphthalenivorans</name>
    <dbReference type="NCBI Taxonomy" id="441103"/>
    <lineage>
        <taxon>Bacteria</taxon>
        <taxon>Pseudomonadati</taxon>
        <taxon>Pseudomonadota</taxon>
        <taxon>Alphaproteobacteria</taxon>
        <taxon>Rhodobacterales</taxon>
        <taxon>Roseobacteraceae</taxon>
        <taxon>Tropicibacter</taxon>
    </lineage>
</organism>
<evidence type="ECO:0000256" key="1">
    <source>
        <dbReference type="ARBA" id="ARBA00022741"/>
    </source>
</evidence>
<keyword evidence="4" id="KW-1185">Reference proteome</keyword>
<dbReference type="PANTHER" id="PTHR34784:SF1">
    <property type="entry name" value="50S RIBOSOMAL PROTEIN L34"/>
    <property type="match status" value="1"/>
</dbReference>
<accession>A0A0P1GQN3</accession>
<proteinExistence type="predicted"/>
<dbReference type="PANTHER" id="PTHR34784">
    <property type="entry name" value="50S RIBOSOMAL PROTEIN L34"/>
    <property type="match status" value="1"/>
</dbReference>
<dbReference type="Pfam" id="PF09585">
    <property type="entry name" value="Lin0512_fam"/>
    <property type="match status" value="1"/>
</dbReference>
<protein>
    <submittedName>
        <fullName evidence="3">Uncharacterized protein</fullName>
    </submittedName>
</protein>
<evidence type="ECO:0000313" key="3">
    <source>
        <dbReference type="EMBL" id="CUH76901.1"/>
    </source>
</evidence>
<dbReference type="Gene3D" id="3.30.1330.20">
    <property type="entry name" value="Tubulin/FtsZ, C-terminal domain"/>
    <property type="match status" value="1"/>
</dbReference>